<gene>
    <name evidence="1" type="ORF">MANES_04G103050v8</name>
</gene>
<name>A0ACB7HWI7_MANES</name>
<dbReference type="Proteomes" id="UP000091857">
    <property type="component" value="Chromosome 4"/>
</dbReference>
<sequence length="121" mass="13745">MLLFSLLHYLASLWIKGNCKSFPHSGLQLSGESNAIRFFSNNRKIRPPLAWSPLHQIVTYIDGSSLGNPGQNGIGSVRCSCCHVFAFHFCPLFWFFSLARNLFWFCQLEQLVDCNSLIGCR</sequence>
<proteinExistence type="predicted"/>
<reference evidence="2" key="1">
    <citation type="journal article" date="2016" name="Nat. Biotechnol.">
        <title>Sequencing wild and cultivated cassava and related species reveals extensive interspecific hybridization and genetic diversity.</title>
        <authorList>
            <person name="Bredeson J.V."/>
            <person name="Lyons J.B."/>
            <person name="Prochnik S.E."/>
            <person name="Wu G.A."/>
            <person name="Ha C.M."/>
            <person name="Edsinger-Gonzales E."/>
            <person name="Grimwood J."/>
            <person name="Schmutz J."/>
            <person name="Rabbi I.Y."/>
            <person name="Egesi C."/>
            <person name="Nauluvula P."/>
            <person name="Lebot V."/>
            <person name="Ndunguru J."/>
            <person name="Mkamilo G."/>
            <person name="Bart R.S."/>
            <person name="Setter T.L."/>
            <person name="Gleadow R.M."/>
            <person name="Kulakow P."/>
            <person name="Ferguson M.E."/>
            <person name="Rounsley S."/>
            <person name="Rokhsar D.S."/>
        </authorList>
    </citation>
    <scope>NUCLEOTIDE SEQUENCE [LARGE SCALE GENOMIC DNA]</scope>
    <source>
        <strain evidence="2">cv. AM560-2</strain>
    </source>
</reference>
<protein>
    <submittedName>
        <fullName evidence="1">Uncharacterized protein</fullName>
    </submittedName>
</protein>
<evidence type="ECO:0000313" key="2">
    <source>
        <dbReference type="Proteomes" id="UP000091857"/>
    </source>
</evidence>
<comment type="caution">
    <text evidence="1">The sequence shown here is derived from an EMBL/GenBank/DDBJ whole genome shotgun (WGS) entry which is preliminary data.</text>
</comment>
<keyword evidence="2" id="KW-1185">Reference proteome</keyword>
<organism evidence="1 2">
    <name type="scientific">Manihot esculenta</name>
    <name type="common">Cassava</name>
    <name type="synonym">Jatropha manihot</name>
    <dbReference type="NCBI Taxonomy" id="3983"/>
    <lineage>
        <taxon>Eukaryota</taxon>
        <taxon>Viridiplantae</taxon>
        <taxon>Streptophyta</taxon>
        <taxon>Embryophyta</taxon>
        <taxon>Tracheophyta</taxon>
        <taxon>Spermatophyta</taxon>
        <taxon>Magnoliopsida</taxon>
        <taxon>eudicotyledons</taxon>
        <taxon>Gunneridae</taxon>
        <taxon>Pentapetalae</taxon>
        <taxon>rosids</taxon>
        <taxon>fabids</taxon>
        <taxon>Malpighiales</taxon>
        <taxon>Euphorbiaceae</taxon>
        <taxon>Crotonoideae</taxon>
        <taxon>Manihoteae</taxon>
        <taxon>Manihot</taxon>
    </lineage>
</organism>
<dbReference type="EMBL" id="CM004390">
    <property type="protein sequence ID" value="KAG8656168.1"/>
    <property type="molecule type" value="Genomic_DNA"/>
</dbReference>
<evidence type="ECO:0000313" key="1">
    <source>
        <dbReference type="EMBL" id="KAG8656168.1"/>
    </source>
</evidence>
<accession>A0ACB7HWI7</accession>